<dbReference type="EMBL" id="VIEB01000409">
    <property type="protein sequence ID" value="TQD91823.1"/>
    <property type="molecule type" value="Genomic_DNA"/>
</dbReference>
<dbReference type="Proteomes" id="UP000315295">
    <property type="component" value="Unassembled WGS sequence"/>
</dbReference>
<evidence type="ECO:0000313" key="1">
    <source>
        <dbReference type="EMBL" id="TQD91823.1"/>
    </source>
</evidence>
<organism evidence="1 2">
    <name type="scientific">Malus baccata</name>
    <name type="common">Siberian crab apple</name>
    <name type="synonym">Pyrus baccata</name>
    <dbReference type="NCBI Taxonomy" id="106549"/>
    <lineage>
        <taxon>Eukaryota</taxon>
        <taxon>Viridiplantae</taxon>
        <taxon>Streptophyta</taxon>
        <taxon>Embryophyta</taxon>
        <taxon>Tracheophyta</taxon>
        <taxon>Spermatophyta</taxon>
        <taxon>Magnoliopsida</taxon>
        <taxon>eudicotyledons</taxon>
        <taxon>Gunneridae</taxon>
        <taxon>Pentapetalae</taxon>
        <taxon>rosids</taxon>
        <taxon>fabids</taxon>
        <taxon>Rosales</taxon>
        <taxon>Rosaceae</taxon>
        <taxon>Amygdaloideae</taxon>
        <taxon>Maleae</taxon>
        <taxon>Malus</taxon>
    </lineage>
</organism>
<reference evidence="1 2" key="1">
    <citation type="journal article" date="2019" name="G3 (Bethesda)">
        <title>Sequencing of a Wild Apple (Malus baccata) Genome Unravels the Differences Between Cultivated and Wild Apple Species Regarding Disease Resistance and Cold Tolerance.</title>
        <authorList>
            <person name="Chen X."/>
        </authorList>
    </citation>
    <scope>NUCLEOTIDE SEQUENCE [LARGE SCALE GENOMIC DNA]</scope>
    <source>
        <strain evidence="2">cv. Shandingzi</strain>
        <tissue evidence="1">Leaves</tissue>
    </source>
</reference>
<dbReference type="AlphaFoldDB" id="A0A540LZA9"/>
<proteinExistence type="predicted"/>
<accession>A0A540LZA9</accession>
<sequence>MNVFIYEVCREIVEGVRKVSRHARPRRSSSSCRDEKEREKDEVADDDGCACVYVGLGPSV</sequence>
<gene>
    <name evidence="1" type="ORF">C1H46_022665</name>
</gene>
<protein>
    <submittedName>
        <fullName evidence="1">Uncharacterized protein</fullName>
    </submittedName>
</protein>
<keyword evidence="2" id="KW-1185">Reference proteome</keyword>
<evidence type="ECO:0000313" key="2">
    <source>
        <dbReference type="Proteomes" id="UP000315295"/>
    </source>
</evidence>
<name>A0A540LZA9_MALBA</name>
<comment type="caution">
    <text evidence="1">The sequence shown here is derived from an EMBL/GenBank/DDBJ whole genome shotgun (WGS) entry which is preliminary data.</text>
</comment>